<evidence type="ECO:0000313" key="13">
    <source>
        <dbReference type="EMBL" id="KIF81871.1"/>
    </source>
</evidence>
<dbReference type="AlphaFoldDB" id="A0A0C2BV35"/>
<comment type="cofactor">
    <cofactor evidence="1">
        <name>Zn(2+)</name>
        <dbReference type="ChEBI" id="CHEBI:29105"/>
    </cofactor>
</comment>
<evidence type="ECO:0000256" key="8">
    <source>
        <dbReference type="ARBA" id="ARBA00022989"/>
    </source>
</evidence>
<accession>A0A0C2BV35</accession>
<dbReference type="Pfam" id="PF01435">
    <property type="entry name" value="Peptidase_M48"/>
    <property type="match status" value="1"/>
</dbReference>
<dbReference type="Proteomes" id="UP000031572">
    <property type="component" value="Unassembled WGS sequence"/>
</dbReference>
<dbReference type="Gene3D" id="3.30.2010.10">
    <property type="entry name" value="Metalloproteases ('zincins'), catalytic domain"/>
    <property type="match status" value="1"/>
</dbReference>
<evidence type="ECO:0000256" key="11">
    <source>
        <dbReference type="SAM" id="Phobius"/>
    </source>
</evidence>
<dbReference type="PANTHER" id="PTHR43221">
    <property type="entry name" value="PROTEASE HTPX"/>
    <property type="match status" value="1"/>
</dbReference>
<keyword evidence="3" id="KW-0645">Protease</keyword>
<keyword evidence="5" id="KW-0479">Metal-binding</keyword>
<feature type="transmembrane region" description="Helical" evidence="11">
    <location>
        <begin position="225"/>
        <end position="251"/>
    </location>
</feature>
<dbReference type="GO" id="GO:0004222">
    <property type="term" value="F:metalloendopeptidase activity"/>
    <property type="evidence" value="ECO:0007669"/>
    <property type="project" value="InterPro"/>
</dbReference>
<dbReference type="GO" id="GO:0006508">
    <property type="term" value="P:proteolysis"/>
    <property type="evidence" value="ECO:0007669"/>
    <property type="project" value="UniProtKB-KW"/>
</dbReference>
<proteinExistence type="predicted"/>
<evidence type="ECO:0000256" key="7">
    <source>
        <dbReference type="ARBA" id="ARBA00022833"/>
    </source>
</evidence>
<dbReference type="STRING" id="709839.TSA66_15425"/>
<dbReference type="InterPro" id="IPR001915">
    <property type="entry name" value="Peptidase_M48"/>
</dbReference>
<evidence type="ECO:0000256" key="6">
    <source>
        <dbReference type="ARBA" id="ARBA00022801"/>
    </source>
</evidence>
<sequence length="636" mass="67792">MNFFEHQDQARRQTRTLVILFILAVIAIVIAVNAAMAFVWLWTKGVRMDGPYGYPRGFFATNTLVTLALIGGGTAIELFNLRDGGDAVAKMAGGRLVAPASTVLLERRLLNVVEEMAIASGIACPKVYVLDREDAINAFAAGYNPNEAVVAVTRGTLQRLTRDELQGVIGHEFSHILNGDMRLNMRLIGVLFGIQMIAGFGQHLMDFARYFVPARSRNRDDKGPSAALVVFVTGAALFAIGYIGVFFGRLIKSAVSRQREFLADASAVQFTRNPDGIGGALRKIGGLSREMELGSRITHPNAEQLSHLFLGAVKPSLVAGLFATHPPIEERLRRVYGRKVELLDAPVQEETPQQEPMLPDIPFAATGFVPAPSASAFGNSAGELTDLAPQLDSAVRDPHAARAVVYALLLAQEAGRDAQMAVLNADAGQGALVAYLADTIAAMPKSARLPLLDLAMPALRQLPQPARDAVLAMAARLIAADNRVTLSEFVLQTVLQRRLDAHAGRAVPVRYADMASLRQEVAVLLSLVAHLAAKCNGEPASAAYARGAAAASMGGDPIDVSLLGFERVRSALTAANQLAPLAKPMLIRALVATAIAGTRDMPVDTADLLRAICAAIDVPVPAIVAATYMQHDWAGA</sequence>
<dbReference type="CDD" id="cd07340">
    <property type="entry name" value="M48B_Htpx_like"/>
    <property type="match status" value="1"/>
</dbReference>
<keyword evidence="6" id="KW-0378">Hydrolase</keyword>
<keyword evidence="14" id="KW-1185">Reference proteome</keyword>
<keyword evidence="9" id="KW-0482">Metalloprotease</keyword>
<organism evidence="13 14">
    <name type="scientific">Noviherbaspirillum autotrophicum</name>
    <dbReference type="NCBI Taxonomy" id="709839"/>
    <lineage>
        <taxon>Bacteria</taxon>
        <taxon>Pseudomonadati</taxon>
        <taxon>Pseudomonadota</taxon>
        <taxon>Betaproteobacteria</taxon>
        <taxon>Burkholderiales</taxon>
        <taxon>Oxalobacteraceae</taxon>
        <taxon>Noviherbaspirillum</taxon>
    </lineage>
</organism>
<evidence type="ECO:0000256" key="1">
    <source>
        <dbReference type="ARBA" id="ARBA00001947"/>
    </source>
</evidence>
<keyword evidence="4 11" id="KW-0812">Transmembrane</keyword>
<evidence type="ECO:0000256" key="4">
    <source>
        <dbReference type="ARBA" id="ARBA00022692"/>
    </source>
</evidence>
<evidence type="ECO:0000256" key="9">
    <source>
        <dbReference type="ARBA" id="ARBA00023049"/>
    </source>
</evidence>
<feature type="transmembrane region" description="Helical" evidence="11">
    <location>
        <begin position="17"/>
        <end position="43"/>
    </location>
</feature>
<evidence type="ECO:0000256" key="2">
    <source>
        <dbReference type="ARBA" id="ARBA00022475"/>
    </source>
</evidence>
<feature type="transmembrane region" description="Helical" evidence="11">
    <location>
        <begin position="187"/>
        <end position="205"/>
    </location>
</feature>
<comment type="caution">
    <text evidence="13">The sequence shown here is derived from an EMBL/GenBank/DDBJ whole genome shotgun (WGS) entry which is preliminary data.</text>
</comment>
<keyword evidence="8 11" id="KW-1133">Transmembrane helix</keyword>
<evidence type="ECO:0000259" key="12">
    <source>
        <dbReference type="Pfam" id="PF01435"/>
    </source>
</evidence>
<feature type="domain" description="Peptidase M48" evidence="12">
    <location>
        <begin position="106"/>
        <end position="336"/>
    </location>
</feature>
<keyword evidence="2" id="KW-1003">Cell membrane</keyword>
<keyword evidence="7" id="KW-0862">Zinc</keyword>
<dbReference type="InterPro" id="IPR050083">
    <property type="entry name" value="HtpX_protease"/>
</dbReference>
<dbReference type="RefSeq" id="WP_040040624.1">
    <property type="nucleotide sequence ID" value="NZ_JWJG01000028.1"/>
</dbReference>
<evidence type="ECO:0000256" key="3">
    <source>
        <dbReference type="ARBA" id="ARBA00022670"/>
    </source>
</evidence>
<dbReference type="EMBL" id="JWJG01000028">
    <property type="protein sequence ID" value="KIF81871.1"/>
    <property type="molecule type" value="Genomic_DNA"/>
</dbReference>
<gene>
    <name evidence="13" type="ORF">TSA66_15425</name>
</gene>
<protein>
    <submittedName>
        <fullName evidence="13">Peptidase</fullName>
    </submittedName>
</protein>
<dbReference type="GO" id="GO:0046872">
    <property type="term" value="F:metal ion binding"/>
    <property type="evidence" value="ECO:0007669"/>
    <property type="project" value="UniProtKB-KW"/>
</dbReference>
<evidence type="ECO:0000256" key="10">
    <source>
        <dbReference type="ARBA" id="ARBA00023136"/>
    </source>
</evidence>
<reference evidence="13 14" key="1">
    <citation type="submission" date="2014-12" db="EMBL/GenBank/DDBJ databases">
        <title>Denitrispirillum autotrophicum gen. nov., sp. nov., Denitrifying, Facultatively Autotrophic Bacteria Isolated from Rice Paddy Soil.</title>
        <authorList>
            <person name="Ishii S."/>
            <person name="Ashida N."/>
            <person name="Ohno H."/>
            <person name="Otsuka S."/>
            <person name="Yokota A."/>
            <person name="Senoo K."/>
        </authorList>
    </citation>
    <scope>NUCLEOTIDE SEQUENCE [LARGE SCALE GENOMIC DNA]</scope>
    <source>
        <strain evidence="13 14">TSA66</strain>
    </source>
</reference>
<keyword evidence="10 11" id="KW-0472">Membrane</keyword>
<evidence type="ECO:0000256" key="5">
    <source>
        <dbReference type="ARBA" id="ARBA00022723"/>
    </source>
</evidence>
<dbReference type="PANTHER" id="PTHR43221:SF2">
    <property type="entry name" value="PROTEASE HTPX HOMOLOG"/>
    <property type="match status" value="1"/>
</dbReference>
<name>A0A0C2BV35_9BURK</name>
<dbReference type="OrthoDB" id="15218at2"/>
<feature type="transmembrane region" description="Helical" evidence="11">
    <location>
        <begin position="63"/>
        <end position="81"/>
    </location>
</feature>
<evidence type="ECO:0000313" key="14">
    <source>
        <dbReference type="Proteomes" id="UP000031572"/>
    </source>
</evidence>